<feature type="region of interest" description="Disordered" evidence="1">
    <location>
        <begin position="1"/>
        <end position="21"/>
    </location>
</feature>
<gene>
    <name evidence="2" type="ORF">GOB81_06490</name>
</gene>
<sequence length="385" mass="40540">MSASAPGPRTGPHSRQHRSFTRRGILRSVLGGAASLPFLARNRAFATDPQDAFLIHAASTSVLAGDVVAPTLIIAGNTGTGPARWAPLLAPALQTALPAHAPINLRPVAGQDGVTGANLFDSQTGGTALLISGSAVIAALCGDSRVHFDYQRWIPVFLASGAPVVVGRLEFKRSLRAFFQNHPVRVAVTSPTGIELPTLLALTMLSMNVIPVSGLATSEASLAALRKGTVDAVQLPPQVATPETLAALKAEGFEILFSHATCTGDMDLDFTRRPDIVRQHVERHPLFPAYQATAHAAALDAALVLQMLTAPASAALWRHASQMTAEQAAVQATARTNHLNVVASADISGFYSQLTPELSGILALRRWIALNSPFWPTGQTAPPVR</sequence>
<name>A0ABX0JZ18_9PROT</name>
<reference evidence="2 3" key="1">
    <citation type="journal article" date="2020" name="Int. J. Syst. Evol. Microbiol.">
        <title>Novel acetic acid bacteria from cider fermentations: Acetobacter conturbans sp. nov. and Acetobacter fallax sp. nov.</title>
        <authorList>
            <person name="Sombolestani A.S."/>
            <person name="Cleenwerck I."/>
            <person name="Cnockaert M."/>
            <person name="Borremans W."/>
            <person name="Wieme A.D."/>
            <person name="De Vuyst L."/>
            <person name="Vandamme P."/>
        </authorList>
    </citation>
    <scope>NUCLEOTIDE SEQUENCE [LARGE SCALE GENOMIC DNA]</scope>
    <source>
        <strain evidence="2 3">LMG 1627</strain>
    </source>
</reference>
<comment type="caution">
    <text evidence="2">The sequence shown here is derived from an EMBL/GenBank/DDBJ whole genome shotgun (WGS) entry which is preliminary data.</text>
</comment>
<proteinExistence type="predicted"/>
<keyword evidence="3" id="KW-1185">Reference proteome</keyword>
<accession>A0ABX0JZ18</accession>
<feature type="compositionally biased region" description="Basic residues" evidence="1">
    <location>
        <begin position="12"/>
        <end position="21"/>
    </location>
</feature>
<dbReference type="InterPro" id="IPR006311">
    <property type="entry name" value="TAT_signal"/>
</dbReference>
<evidence type="ECO:0000256" key="1">
    <source>
        <dbReference type="SAM" id="MobiDB-lite"/>
    </source>
</evidence>
<dbReference type="EMBL" id="WOSY01000005">
    <property type="protein sequence ID" value="NHN88275.1"/>
    <property type="molecule type" value="Genomic_DNA"/>
</dbReference>
<evidence type="ECO:0000313" key="2">
    <source>
        <dbReference type="EMBL" id="NHN88275.1"/>
    </source>
</evidence>
<evidence type="ECO:0000313" key="3">
    <source>
        <dbReference type="Proteomes" id="UP000631653"/>
    </source>
</evidence>
<dbReference type="PROSITE" id="PS51318">
    <property type="entry name" value="TAT"/>
    <property type="match status" value="1"/>
</dbReference>
<dbReference type="Proteomes" id="UP000631653">
    <property type="component" value="Unassembled WGS sequence"/>
</dbReference>
<organism evidence="2 3">
    <name type="scientific">Acetobacter conturbans</name>
    <dbReference type="NCBI Taxonomy" id="1737472"/>
    <lineage>
        <taxon>Bacteria</taxon>
        <taxon>Pseudomonadati</taxon>
        <taxon>Pseudomonadota</taxon>
        <taxon>Alphaproteobacteria</taxon>
        <taxon>Acetobacterales</taxon>
        <taxon>Acetobacteraceae</taxon>
        <taxon>Acetobacter</taxon>
    </lineage>
</organism>
<dbReference type="RefSeq" id="WP_173569582.1">
    <property type="nucleotide sequence ID" value="NZ_WOSY01000005.1"/>
</dbReference>
<protein>
    <submittedName>
        <fullName evidence="2">Uncharacterized protein</fullName>
    </submittedName>
</protein>